<evidence type="ECO:0000313" key="4">
    <source>
        <dbReference type="Proteomes" id="UP000197468"/>
    </source>
</evidence>
<dbReference type="EMBL" id="NIOF01000004">
    <property type="protein sequence ID" value="OWQ90970.1"/>
    <property type="molecule type" value="Genomic_DNA"/>
</dbReference>
<sequence length="600" mass="64324">MRFLSFLARPGARASPQPPVEPALDVLSAHPSVDPGLAAGTVEQLLAAHAELLSRIKLCYGADRATFEADLLAPIRNFADYVNLLPATADNYFSEAGGLFRLGLEVGFFALQGTDGHIVSGRSTITTRRHLEPRWRQATFLAGLCSELHRTLSHIVVTDEHGNAWPAYLLPLTRWLGQQHSKRFFIRWLSGAQETRALGLFALRHVVPEHTMQHLANGNAVVVPQFLACLAGMPLYREQSILVELVKRAAALVIDRDLLASANRYGRPILGAHLERYLLDAMRRLVTSHTAWAPNQEKSRVWYGKDGLFIVWPNAVAEIRKLLEEDELPGIPKAPETILEILLGARVLEARTSTEALWNIAPPPGKTPLEAVKLASPEILLAAHLDPVVPLPDALVVRVSPPAAQAPSQAAPHAGRAAPAPSPAPAASPTASPSPAPSPAAPDTSIGQQLELDVDAPPPAVELPAEDAPEAAPSRQPMCAAAPQFKLNAPLRLNPQVRDALSLAIESMNGDAKAAVAVTVPTGVFVPLDHFKRTNVDVSVVLRSLAEAGMATARRASRVDTLQHELAGQPVLGFVLKPQFVAGLDPADFAPTQEARDAGA</sequence>
<dbReference type="Gene3D" id="1.10.3210.40">
    <property type="match status" value="1"/>
</dbReference>
<feature type="region of interest" description="Disordered" evidence="1">
    <location>
        <begin position="458"/>
        <end position="477"/>
    </location>
</feature>
<dbReference type="OrthoDB" id="6190309at2"/>
<dbReference type="Proteomes" id="UP000197468">
    <property type="component" value="Unassembled WGS sequence"/>
</dbReference>
<dbReference type="AlphaFoldDB" id="A0A246JEH9"/>
<evidence type="ECO:0000256" key="1">
    <source>
        <dbReference type="SAM" id="MobiDB-lite"/>
    </source>
</evidence>
<evidence type="ECO:0000313" key="3">
    <source>
        <dbReference type="EMBL" id="OWQ90970.1"/>
    </source>
</evidence>
<keyword evidence="4" id="KW-1185">Reference proteome</keyword>
<gene>
    <name evidence="3" type="ORF">CDN99_12520</name>
</gene>
<dbReference type="InterPro" id="IPR011119">
    <property type="entry name" value="Unchr_helicase_relaxase_TraI"/>
</dbReference>
<proteinExistence type="predicted"/>
<dbReference type="NCBIfam" id="NF041494">
    <property type="entry name" value="MobH"/>
    <property type="match status" value="1"/>
</dbReference>
<dbReference type="RefSeq" id="WP_088385176.1">
    <property type="nucleotide sequence ID" value="NZ_NIOF01000004.1"/>
</dbReference>
<comment type="caution">
    <text evidence="3">The sequence shown here is derived from an EMBL/GenBank/DDBJ whole genome shotgun (WGS) entry which is preliminary data.</text>
</comment>
<evidence type="ECO:0000259" key="2">
    <source>
        <dbReference type="Pfam" id="PF07514"/>
    </source>
</evidence>
<organism evidence="3 4">
    <name type="scientific">Roseateles aquatilis</name>
    <dbReference type="NCBI Taxonomy" id="431061"/>
    <lineage>
        <taxon>Bacteria</taxon>
        <taxon>Pseudomonadati</taxon>
        <taxon>Pseudomonadota</taxon>
        <taxon>Betaproteobacteria</taxon>
        <taxon>Burkholderiales</taxon>
        <taxon>Sphaerotilaceae</taxon>
        <taxon>Roseateles</taxon>
    </lineage>
</organism>
<accession>A0A246JEH9</accession>
<feature type="compositionally biased region" description="Low complexity" evidence="1">
    <location>
        <begin position="405"/>
        <end position="419"/>
    </location>
</feature>
<name>A0A246JEH9_9BURK</name>
<feature type="compositionally biased region" description="Pro residues" evidence="1">
    <location>
        <begin position="420"/>
        <end position="440"/>
    </location>
</feature>
<feature type="region of interest" description="Disordered" evidence="1">
    <location>
        <begin position="405"/>
        <end position="445"/>
    </location>
</feature>
<protein>
    <recommendedName>
        <fullName evidence="2">Uncharacterized domain-containing protein</fullName>
    </recommendedName>
</protein>
<reference evidence="3 4" key="1">
    <citation type="journal article" date="2008" name="Int. J. Syst. Evol. Microbiol.">
        <title>Description of Roseateles aquatilis sp. nov. and Roseateles terrae sp. nov., in the class Betaproteobacteria, and emended description of the genus Roseateles.</title>
        <authorList>
            <person name="Gomila M."/>
            <person name="Bowien B."/>
            <person name="Falsen E."/>
            <person name="Moore E.R."/>
            <person name="Lalucat J."/>
        </authorList>
    </citation>
    <scope>NUCLEOTIDE SEQUENCE [LARGE SCALE GENOMIC DNA]</scope>
    <source>
        <strain evidence="3 4">CCUG 48205</strain>
    </source>
</reference>
<dbReference type="Pfam" id="PF07514">
    <property type="entry name" value="TraI_2"/>
    <property type="match status" value="1"/>
</dbReference>
<feature type="domain" description="Uncharacterised" evidence="2">
    <location>
        <begin position="41"/>
        <end position="352"/>
    </location>
</feature>